<gene>
    <name evidence="13" type="ORF">BpHYR1_040606</name>
</gene>
<evidence type="ECO:0000256" key="8">
    <source>
        <dbReference type="ARBA" id="ARBA00023128"/>
    </source>
</evidence>
<dbReference type="EMBL" id="REGN01002352">
    <property type="protein sequence ID" value="RNA28691.1"/>
    <property type="molecule type" value="Genomic_DNA"/>
</dbReference>
<comment type="subcellular location">
    <subcellularLocation>
        <location evidence="1 12">Mitochondrion inner membrane</location>
        <topology evidence="1 12">Multi-pass membrane protein</topology>
    </subcellularLocation>
</comment>
<keyword evidence="12" id="KW-0816">Tricarboxylic acid cycle</keyword>
<evidence type="ECO:0000256" key="10">
    <source>
        <dbReference type="PIRSR" id="PIRSR607992-1"/>
    </source>
</evidence>
<evidence type="ECO:0000256" key="11">
    <source>
        <dbReference type="PIRSR" id="PIRSR607992-2"/>
    </source>
</evidence>
<evidence type="ECO:0000256" key="3">
    <source>
        <dbReference type="ARBA" id="ARBA00022448"/>
    </source>
</evidence>
<dbReference type="GO" id="GO:0020037">
    <property type="term" value="F:heme binding"/>
    <property type="evidence" value="ECO:0007669"/>
    <property type="project" value="TreeGrafter"/>
</dbReference>
<evidence type="ECO:0000256" key="12">
    <source>
        <dbReference type="RuleBase" id="RU364031"/>
    </source>
</evidence>
<evidence type="ECO:0000256" key="1">
    <source>
        <dbReference type="ARBA" id="ARBA00004448"/>
    </source>
</evidence>
<evidence type="ECO:0000256" key="2">
    <source>
        <dbReference type="ARBA" id="ARBA00007294"/>
    </source>
</evidence>
<sequence>MTSANLFRGGYRSLNTIIRPYSSIQSSFNGRAATFAPKNIIFSAQPNQFIQTRVPMNQILRSVTSVHPHRSPLARDEHAGQHWTIERYVAMGLLALIPGSILLETAVTDYLLAAALVVHANWGCHSIIIDYVHGKTLPKVVLGLMYTASIVAFIGLCYFNYTDVGLSKAIKKIWSL</sequence>
<dbReference type="Proteomes" id="UP000276133">
    <property type="component" value="Unassembled WGS sequence"/>
</dbReference>
<keyword evidence="9 12" id="KW-0472">Membrane</keyword>
<dbReference type="GO" id="GO:0005743">
    <property type="term" value="C:mitochondrial inner membrane"/>
    <property type="evidence" value="ECO:0007669"/>
    <property type="project" value="UniProtKB-SubCell"/>
</dbReference>
<comment type="caution">
    <text evidence="12">Lacks conserved residue(s) required for the propagation of feature annotation.</text>
</comment>
<evidence type="ECO:0000256" key="7">
    <source>
        <dbReference type="ARBA" id="ARBA00022989"/>
    </source>
</evidence>
<keyword evidence="11 12" id="KW-0479">Metal-binding</keyword>
<dbReference type="GO" id="GO:0048039">
    <property type="term" value="F:ubiquinone binding"/>
    <property type="evidence" value="ECO:0007669"/>
    <property type="project" value="TreeGrafter"/>
</dbReference>
<dbReference type="Gene3D" id="1.20.1300.10">
    <property type="entry name" value="Fumarate reductase/succinate dehydrogenase, transmembrane subunit"/>
    <property type="match status" value="1"/>
</dbReference>
<dbReference type="OrthoDB" id="18577at2759"/>
<keyword evidence="6 12" id="KW-0809">Transit peptide</keyword>
<evidence type="ECO:0000256" key="5">
    <source>
        <dbReference type="ARBA" id="ARBA00022792"/>
    </source>
</evidence>
<dbReference type="PANTHER" id="PTHR13337">
    <property type="entry name" value="SUCCINATE DEHYDROGENASE"/>
    <property type="match status" value="1"/>
</dbReference>
<reference evidence="13 14" key="1">
    <citation type="journal article" date="2018" name="Sci. Rep.">
        <title>Genomic signatures of local adaptation to the degree of environmental predictability in rotifers.</title>
        <authorList>
            <person name="Franch-Gras L."/>
            <person name="Hahn C."/>
            <person name="Garcia-Roger E.M."/>
            <person name="Carmona M.J."/>
            <person name="Serra M."/>
            <person name="Gomez A."/>
        </authorList>
    </citation>
    <scope>NUCLEOTIDE SEQUENCE [LARGE SCALE GENOMIC DNA]</scope>
    <source>
        <strain evidence="13">HYR1</strain>
    </source>
</reference>
<keyword evidence="14" id="KW-1185">Reference proteome</keyword>
<dbReference type="GO" id="GO:0006099">
    <property type="term" value="P:tricarboxylic acid cycle"/>
    <property type="evidence" value="ECO:0007669"/>
    <property type="project" value="UniProtKB-KW"/>
</dbReference>
<keyword evidence="12" id="KW-0249">Electron transport</keyword>
<evidence type="ECO:0000313" key="14">
    <source>
        <dbReference type="Proteomes" id="UP000276133"/>
    </source>
</evidence>
<keyword evidence="4 12" id="KW-0812">Transmembrane</keyword>
<dbReference type="InterPro" id="IPR034804">
    <property type="entry name" value="SQR/QFR_C/D"/>
</dbReference>
<keyword evidence="8 12" id="KW-0496">Mitochondrion</keyword>
<dbReference type="SUPFAM" id="SSF81343">
    <property type="entry name" value="Fumarate reductase respiratory complex transmembrane subunits"/>
    <property type="match status" value="1"/>
</dbReference>
<dbReference type="CDD" id="cd03496">
    <property type="entry name" value="SQR_TypeC_CybS"/>
    <property type="match status" value="1"/>
</dbReference>
<dbReference type="GO" id="GO:0006121">
    <property type="term" value="P:mitochondrial electron transport, succinate to ubiquinone"/>
    <property type="evidence" value="ECO:0007669"/>
    <property type="project" value="TreeGrafter"/>
</dbReference>
<keyword evidence="3 12" id="KW-0813">Transport</keyword>
<evidence type="ECO:0000256" key="4">
    <source>
        <dbReference type="ARBA" id="ARBA00022692"/>
    </source>
</evidence>
<name>A0A3M7RYQ2_BRAPC</name>
<evidence type="ECO:0000313" key="13">
    <source>
        <dbReference type="EMBL" id="RNA28691.1"/>
    </source>
</evidence>
<keyword evidence="12" id="KW-0349">Heme</keyword>
<keyword evidence="11" id="KW-0408">Iron</keyword>
<dbReference type="PANTHER" id="PTHR13337:SF2">
    <property type="entry name" value="SUCCINATE DEHYDROGENASE [UBIQUINONE] CYTOCHROME B SMALL SUBUNIT, MITOCHONDRIAL"/>
    <property type="match status" value="1"/>
</dbReference>
<keyword evidence="7 12" id="KW-1133">Transmembrane helix</keyword>
<feature type="binding site" evidence="10">
    <location>
        <position position="131"/>
    </location>
    <ligand>
        <name>a ubiquinone</name>
        <dbReference type="ChEBI" id="CHEBI:16389"/>
        <note>ligand shared with IP/SDHB</note>
    </ligand>
</feature>
<dbReference type="InterPro" id="IPR007992">
    <property type="entry name" value="CybS"/>
</dbReference>
<feature type="transmembrane region" description="Helical" evidence="12">
    <location>
        <begin position="140"/>
        <end position="161"/>
    </location>
</feature>
<feature type="transmembrane region" description="Helical" evidence="12">
    <location>
        <begin position="85"/>
        <end position="103"/>
    </location>
</feature>
<dbReference type="AlphaFoldDB" id="A0A3M7RYQ2"/>
<feature type="binding site" description="axial binding residue" evidence="11">
    <location>
        <position position="119"/>
    </location>
    <ligand>
        <name>heme b</name>
        <dbReference type="ChEBI" id="CHEBI:60344"/>
        <note>ligand shared with SDHC</note>
    </ligand>
    <ligandPart>
        <name>Fe</name>
        <dbReference type="ChEBI" id="CHEBI:18248"/>
    </ligandPart>
</feature>
<organism evidence="13 14">
    <name type="scientific">Brachionus plicatilis</name>
    <name type="common">Marine rotifer</name>
    <name type="synonym">Brachionus muelleri</name>
    <dbReference type="NCBI Taxonomy" id="10195"/>
    <lineage>
        <taxon>Eukaryota</taxon>
        <taxon>Metazoa</taxon>
        <taxon>Spiralia</taxon>
        <taxon>Gnathifera</taxon>
        <taxon>Rotifera</taxon>
        <taxon>Eurotatoria</taxon>
        <taxon>Monogononta</taxon>
        <taxon>Pseudotrocha</taxon>
        <taxon>Ploima</taxon>
        <taxon>Brachionidae</taxon>
        <taxon>Brachionus</taxon>
    </lineage>
</organism>
<evidence type="ECO:0000256" key="9">
    <source>
        <dbReference type="ARBA" id="ARBA00023136"/>
    </source>
</evidence>
<comment type="similarity">
    <text evidence="2 12">Belongs to the CybS family.</text>
</comment>
<comment type="caution">
    <text evidence="13">The sequence shown here is derived from an EMBL/GenBank/DDBJ whole genome shotgun (WGS) entry which is preliminary data.</text>
</comment>
<dbReference type="STRING" id="10195.A0A3M7RYQ2"/>
<dbReference type="Pfam" id="PF05328">
    <property type="entry name" value="CybS"/>
    <property type="match status" value="1"/>
</dbReference>
<keyword evidence="13" id="KW-0830">Ubiquinone</keyword>
<comment type="function">
    <text evidence="12">Membrane-anchoring subunit of succinate dehydrogenase (SDH) that is involved in complex II of the mitochondrial electron transport chain and is responsible for transferring electrons from succinate to ubiquinone (coenzyme Q).</text>
</comment>
<protein>
    <recommendedName>
        <fullName evidence="12">Succinate dehydrogenase [ubiquinone] cytochrome b small subunit</fullName>
    </recommendedName>
</protein>
<accession>A0A3M7RYQ2</accession>
<evidence type="ECO:0000256" key="6">
    <source>
        <dbReference type="ARBA" id="ARBA00022946"/>
    </source>
</evidence>
<dbReference type="GO" id="GO:0046872">
    <property type="term" value="F:metal ion binding"/>
    <property type="evidence" value="ECO:0007669"/>
    <property type="project" value="UniProtKB-KW"/>
</dbReference>
<keyword evidence="5 12" id="KW-0999">Mitochondrion inner membrane</keyword>
<proteinExistence type="inferred from homology"/>